<dbReference type="RefSeq" id="WP_186887499.1">
    <property type="nucleotide sequence ID" value="NZ_JACONZ010000002.1"/>
</dbReference>
<reference evidence="3" key="1">
    <citation type="submission" date="2020-08" db="EMBL/GenBank/DDBJ databases">
        <title>Genome public.</title>
        <authorList>
            <person name="Liu C."/>
            <person name="Sun Q."/>
        </authorList>
    </citation>
    <scope>NUCLEOTIDE SEQUENCE</scope>
    <source>
        <strain evidence="3">BX8</strain>
    </source>
</reference>
<protein>
    <submittedName>
        <fullName evidence="3">DUF2304 domain-containing protein</fullName>
    </submittedName>
</protein>
<dbReference type="AlphaFoldDB" id="A0A923IEJ3"/>
<dbReference type="Proteomes" id="UP000659630">
    <property type="component" value="Unassembled WGS sequence"/>
</dbReference>
<gene>
    <name evidence="3" type="ORF">H8S23_06400</name>
</gene>
<keyword evidence="2" id="KW-0472">Membrane</keyword>
<feature type="transmembrane region" description="Helical" evidence="2">
    <location>
        <begin position="72"/>
        <end position="97"/>
    </location>
</feature>
<feature type="transmembrane region" description="Helical" evidence="2">
    <location>
        <begin position="39"/>
        <end position="60"/>
    </location>
</feature>
<dbReference type="EMBL" id="JACONZ010000002">
    <property type="protein sequence ID" value="MBC5581132.1"/>
    <property type="molecule type" value="Genomic_DNA"/>
</dbReference>
<organism evidence="3 4">
    <name type="scientific">Anaerofilum hominis</name>
    <dbReference type="NCBI Taxonomy" id="2763016"/>
    <lineage>
        <taxon>Bacteria</taxon>
        <taxon>Bacillati</taxon>
        <taxon>Bacillota</taxon>
        <taxon>Clostridia</taxon>
        <taxon>Eubacteriales</taxon>
        <taxon>Oscillospiraceae</taxon>
        <taxon>Anaerofilum</taxon>
    </lineage>
</organism>
<keyword evidence="1" id="KW-0175">Coiled coil</keyword>
<evidence type="ECO:0000313" key="4">
    <source>
        <dbReference type="Proteomes" id="UP000659630"/>
    </source>
</evidence>
<comment type="caution">
    <text evidence="3">The sequence shown here is derived from an EMBL/GenBank/DDBJ whole genome shotgun (WGS) entry which is preliminary data.</text>
</comment>
<dbReference type="InterPro" id="IPR019277">
    <property type="entry name" value="DUF2304"/>
</dbReference>
<keyword evidence="2" id="KW-1133">Transmembrane helix</keyword>
<sequence length="136" mass="15145">MDIMFPAFRLAMILGVLLYLGVIFYLLKKQKLGVQYAIIWLISGFVLLIFALFPYIVLVMGDLLHVLNPVNFVFMVILAFVLLILLSLSAVVSGFALKIKSLTQNAALLERRIRELESGRENAGEDAGQKPGPGRH</sequence>
<evidence type="ECO:0000256" key="2">
    <source>
        <dbReference type="SAM" id="Phobius"/>
    </source>
</evidence>
<accession>A0A923IEJ3</accession>
<keyword evidence="2" id="KW-0812">Transmembrane</keyword>
<feature type="transmembrane region" description="Helical" evidence="2">
    <location>
        <begin position="6"/>
        <end position="27"/>
    </location>
</feature>
<evidence type="ECO:0000256" key="1">
    <source>
        <dbReference type="SAM" id="Coils"/>
    </source>
</evidence>
<proteinExistence type="predicted"/>
<name>A0A923IEJ3_9FIRM</name>
<keyword evidence="4" id="KW-1185">Reference proteome</keyword>
<dbReference type="Pfam" id="PF10066">
    <property type="entry name" value="DUF2304"/>
    <property type="match status" value="1"/>
</dbReference>
<feature type="coiled-coil region" evidence="1">
    <location>
        <begin position="99"/>
        <end position="126"/>
    </location>
</feature>
<evidence type="ECO:0000313" key="3">
    <source>
        <dbReference type="EMBL" id="MBC5581132.1"/>
    </source>
</evidence>